<gene>
    <name evidence="2" type="ORF">FQ330_02305</name>
</gene>
<evidence type="ECO:0000313" key="2">
    <source>
        <dbReference type="EMBL" id="KAA6436264.1"/>
    </source>
</evidence>
<protein>
    <submittedName>
        <fullName evidence="2">Endonuclease</fullName>
    </submittedName>
</protein>
<dbReference type="Pfam" id="PF03372">
    <property type="entry name" value="Exo_endo_phos"/>
    <property type="match status" value="1"/>
</dbReference>
<dbReference type="GO" id="GO:0004519">
    <property type="term" value="F:endonuclease activity"/>
    <property type="evidence" value="ECO:0007669"/>
    <property type="project" value="UniProtKB-KW"/>
</dbReference>
<dbReference type="OrthoDB" id="155529at2"/>
<feature type="domain" description="Endonuclease/exonuclease/phosphatase" evidence="1">
    <location>
        <begin position="4"/>
        <end position="247"/>
    </location>
</feature>
<evidence type="ECO:0000313" key="3">
    <source>
        <dbReference type="Proteomes" id="UP000323221"/>
    </source>
</evidence>
<accession>A0A5M8QMR5</accession>
<dbReference type="InterPro" id="IPR051916">
    <property type="entry name" value="GPI-anchor_lipid_remodeler"/>
</dbReference>
<dbReference type="GO" id="GO:0006506">
    <property type="term" value="P:GPI anchor biosynthetic process"/>
    <property type="evidence" value="ECO:0007669"/>
    <property type="project" value="TreeGrafter"/>
</dbReference>
<dbReference type="AlphaFoldDB" id="A0A5M8QMR5"/>
<organism evidence="2 3">
    <name type="scientific">Agrococcus sediminis</name>
    <dbReference type="NCBI Taxonomy" id="2599924"/>
    <lineage>
        <taxon>Bacteria</taxon>
        <taxon>Bacillati</taxon>
        <taxon>Actinomycetota</taxon>
        <taxon>Actinomycetes</taxon>
        <taxon>Micrococcales</taxon>
        <taxon>Microbacteriaceae</taxon>
        <taxon>Agrococcus</taxon>
    </lineage>
</organism>
<dbReference type="PANTHER" id="PTHR14859:SF15">
    <property type="entry name" value="ENDONUCLEASE_EXONUCLEASE_PHOSPHATASE DOMAIN-CONTAINING PROTEIN"/>
    <property type="match status" value="1"/>
</dbReference>
<reference evidence="2 3" key="1">
    <citation type="submission" date="2019-08" db="EMBL/GenBank/DDBJ databases">
        <title>Agrococcus lahaulensis sp. nov., isolated from a cold desert of the Indian Himalayas.</title>
        <authorList>
            <person name="Qu J.H."/>
        </authorList>
    </citation>
    <scope>NUCLEOTIDE SEQUENCE [LARGE SCALE GENOMIC DNA]</scope>
    <source>
        <strain evidence="2 3">NS18</strain>
    </source>
</reference>
<keyword evidence="2" id="KW-0255">Endonuclease</keyword>
<dbReference type="PANTHER" id="PTHR14859">
    <property type="entry name" value="CALCOFLUOR WHITE HYPERSENSITIVE PROTEIN PRECURSOR"/>
    <property type="match status" value="1"/>
</dbReference>
<dbReference type="SUPFAM" id="SSF56219">
    <property type="entry name" value="DNase I-like"/>
    <property type="match status" value="1"/>
</dbReference>
<dbReference type="EMBL" id="VOIR01000011">
    <property type="protein sequence ID" value="KAA6436264.1"/>
    <property type="molecule type" value="Genomic_DNA"/>
</dbReference>
<evidence type="ECO:0000259" key="1">
    <source>
        <dbReference type="Pfam" id="PF03372"/>
    </source>
</evidence>
<keyword evidence="3" id="KW-1185">Reference proteome</keyword>
<keyword evidence="2" id="KW-0540">Nuclease</keyword>
<dbReference type="RefSeq" id="WP_146354868.1">
    <property type="nucleotide sequence ID" value="NZ_VOIR01000011.1"/>
</dbReference>
<dbReference type="Gene3D" id="3.60.10.10">
    <property type="entry name" value="Endonuclease/exonuclease/phosphatase"/>
    <property type="match status" value="1"/>
</dbReference>
<dbReference type="InterPro" id="IPR005135">
    <property type="entry name" value="Endo/exonuclease/phosphatase"/>
</dbReference>
<name>A0A5M8QMR5_9MICO</name>
<keyword evidence="2" id="KW-0378">Hydrolase</keyword>
<proteinExistence type="predicted"/>
<dbReference type="GO" id="GO:0016020">
    <property type="term" value="C:membrane"/>
    <property type="evidence" value="ECO:0007669"/>
    <property type="project" value="GOC"/>
</dbReference>
<dbReference type="InterPro" id="IPR036691">
    <property type="entry name" value="Endo/exonu/phosph_ase_sf"/>
</dbReference>
<dbReference type="Proteomes" id="UP000323221">
    <property type="component" value="Unassembled WGS sequence"/>
</dbReference>
<sequence>MRLATWNILHGRTHADPAVDEDRFRRAIGDLDADVLALQEVDRGQSRSGHIDLTAVAAEAMGATASRFVPTVIGDPARPWRPAGDDDLDATADAYGIALLSRYPVLRWHVHRLPPAPMFRAPVVDPETHRVVWLRDEPRAIVAATIRTPHGVWTIASAHLTFVQGTNAQQLRHGMRWLRTLPGPRVLMGDLNLPPGMARRVARGRLLARGATYPSHRPLVQLDHVLSADQLPPSRQARAPRPAFSDHLPVVVDF</sequence>
<comment type="caution">
    <text evidence="2">The sequence shown here is derived from an EMBL/GenBank/DDBJ whole genome shotgun (WGS) entry which is preliminary data.</text>
</comment>